<dbReference type="OrthoDB" id="78284at2759"/>
<reference evidence="4" key="1">
    <citation type="submission" date="2014-09" db="EMBL/GenBank/DDBJ databases">
        <authorList>
            <person name="Sharma Rahul"/>
            <person name="Thines Marco"/>
        </authorList>
    </citation>
    <scope>NUCLEOTIDE SEQUENCE [LARGE SCALE GENOMIC DNA]</scope>
</reference>
<evidence type="ECO:0000256" key="1">
    <source>
        <dbReference type="SAM" id="Coils"/>
    </source>
</evidence>
<proteinExistence type="predicted"/>
<evidence type="ECO:0000313" key="3">
    <source>
        <dbReference type="EMBL" id="CEG46293.1"/>
    </source>
</evidence>
<organism evidence="3 4">
    <name type="scientific">Plasmopara halstedii</name>
    <name type="common">Downy mildew of sunflower</name>
    <dbReference type="NCBI Taxonomy" id="4781"/>
    <lineage>
        <taxon>Eukaryota</taxon>
        <taxon>Sar</taxon>
        <taxon>Stramenopiles</taxon>
        <taxon>Oomycota</taxon>
        <taxon>Peronosporomycetes</taxon>
        <taxon>Peronosporales</taxon>
        <taxon>Peronosporaceae</taxon>
        <taxon>Plasmopara</taxon>
    </lineage>
</organism>
<keyword evidence="1" id="KW-0175">Coiled coil</keyword>
<evidence type="ECO:0000313" key="4">
    <source>
        <dbReference type="Proteomes" id="UP000054928"/>
    </source>
</evidence>
<dbReference type="OMA" id="EQDTTRH"/>
<feature type="compositionally biased region" description="Polar residues" evidence="2">
    <location>
        <begin position="423"/>
        <end position="437"/>
    </location>
</feature>
<keyword evidence="4" id="KW-1185">Reference proteome</keyword>
<dbReference type="AlphaFoldDB" id="A0A0P1AYP4"/>
<dbReference type="RefSeq" id="XP_024582662.1">
    <property type="nucleotide sequence ID" value="XM_024717133.1"/>
</dbReference>
<accession>A0A0P1AYP4</accession>
<feature type="region of interest" description="Disordered" evidence="2">
    <location>
        <begin position="423"/>
        <end position="442"/>
    </location>
</feature>
<dbReference type="Proteomes" id="UP000054928">
    <property type="component" value="Unassembled WGS sequence"/>
</dbReference>
<dbReference type="EMBL" id="CCYD01002047">
    <property type="protein sequence ID" value="CEG46293.1"/>
    <property type="molecule type" value="Genomic_DNA"/>
</dbReference>
<dbReference type="STRING" id="4781.A0A0P1AYP4"/>
<feature type="coiled-coil region" evidence="1">
    <location>
        <begin position="152"/>
        <end position="221"/>
    </location>
</feature>
<sequence>MSTNAKQHQEENVERLIKCRLRSEIEARKAVESTMRRAVKESRELKKELVVLRQEKEDLKMVARKQALLAASGNKEVPRGGNAGPNNKFVRGDQEHQKAVVLKLKQQVQDLITKNTDLETDNNKMQQQIFEYVNSADLEKRTREIISLSDELKKSKLVVNETKRKCQKLLREKEEELQRAIQENAQLTCCTRTLQSQLASLPQLKKQLEHAKERRNDAAEVWRKKLELRDEAFLRAEEVSKQNLIKSAAQVVGVTDEKEHLQARLEELERKFYDVNVSHQTELSLTTHCRRELESTIKQLQQKLLAAETATYEAERATVVARETQRQETRFRQLAEDAADAVEIRAEKAERDLAHAQMQLEHLEEALKARGITFEYLLKLQTSGSSSGQSITTRGAAIKQTIVSTATEPPTRSKIITKSRVSTVNRKSLKPQKSNNNGDDRQGASEALLEVIPLDVDIREVFAFPPNVLDFAYAGPSVVLSGIVFGAPWVHKLYFRLMLLV</sequence>
<dbReference type="GeneID" id="36397757"/>
<evidence type="ECO:0000256" key="2">
    <source>
        <dbReference type="SAM" id="MobiDB-lite"/>
    </source>
</evidence>
<feature type="coiled-coil region" evidence="1">
    <location>
        <begin position="251"/>
        <end position="366"/>
    </location>
</feature>
<name>A0A0P1AYP4_PLAHL</name>
<feature type="coiled-coil region" evidence="1">
    <location>
        <begin position="28"/>
        <end position="62"/>
    </location>
</feature>
<protein>
    <submittedName>
        <fullName evidence="3">Uncharacterized protein</fullName>
    </submittedName>
</protein>
<feature type="coiled-coil region" evidence="1">
    <location>
        <begin position="101"/>
        <end position="128"/>
    </location>
</feature>